<comment type="caution">
    <text evidence="1">The sequence shown here is derived from an EMBL/GenBank/DDBJ whole genome shotgun (WGS) entry which is preliminary data.</text>
</comment>
<organism evidence="1 2">
    <name type="scientific">Meloidogyne enterolobii</name>
    <name type="common">Root-knot nematode worm</name>
    <name type="synonym">Meloidogyne mayaguensis</name>
    <dbReference type="NCBI Taxonomy" id="390850"/>
    <lineage>
        <taxon>Eukaryota</taxon>
        <taxon>Metazoa</taxon>
        <taxon>Ecdysozoa</taxon>
        <taxon>Nematoda</taxon>
        <taxon>Chromadorea</taxon>
        <taxon>Rhabditida</taxon>
        <taxon>Tylenchina</taxon>
        <taxon>Tylenchomorpha</taxon>
        <taxon>Tylenchoidea</taxon>
        <taxon>Meloidogynidae</taxon>
        <taxon>Meloidogyninae</taxon>
        <taxon>Meloidogyne</taxon>
    </lineage>
</organism>
<keyword evidence="2" id="KW-1185">Reference proteome</keyword>
<accession>A0ACB0ZMK3</accession>
<dbReference type="EMBL" id="CAVMJV010000041">
    <property type="protein sequence ID" value="CAK5080169.1"/>
    <property type="molecule type" value="Genomic_DNA"/>
</dbReference>
<gene>
    <name evidence="1" type="ORF">MENTE1834_LOCUS27325</name>
</gene>
<name>A0ACB0ZMK3_MELEN</name>
<proteinExistence type="predicted"/>
<reference evidence="1" key="1">
    <citation type="submission" date="2023-11" db="EMBL/GenBank/DDBJ databases">
        <authorList>
            <person name="Poullet M."/>
        </authorList>
    </citation>
    <scope>NUCLEOTIDE SEQUENCE</scope>
    <source>
        <strain evidence="1">E1834</strain>
    </source>
</reference>
<protein>
    <submittedName>
        <fullName evidence="1">Uncharacterized protein</fullName>
    </submittedName>
</protein>
<dbReference type="Proteomes" id="UP001497535">
    <property type="component" value="Unassembled WGS sequence"/>
</dbReference>
<evidence type="ECO:0000313" key="1">
    <source>
        <dbReference type="EMBL" id="CAK5080169.1"/>
    </source>
</evidence>
<sequence>MLDKIQLDSLDNIRTFSDYCSYLRGEKITTPPPEPVEEAFPKSPSLVRLKSPLLHSPELVLKGFLILKYIFKESWVLNNKQIFHKNLNN</sequence>
<evidence type="ECO:0000313" key="2">
    <source>
        <dbReference type="Proteomes" id="UP001497535"/>
    </source>
</evidence>